<feature type="domain" description="Gfd2/YDR514C-like C-terminal" evidence="2">
    <location>
        <begin position="307"/>
        <end position="494"/>
    </location>
</feature>
<feature type="compositionally biased region" description="Basic and acidic residues" evidence="1">
    <location>
        <begin position="181"/>
        <end position="207"/>
    </location>
</feature>
<dbReference type="GO" id="GO:0005634">
    <property type="term" value="C:nucleus"/>
    <property type="evidence" value="ECO:0007669"/>
    <property type="project" value="TreeGrafter"/>
</dbReference>
<dbReference type="SUPFAM" id="SSF53098">
    <property type="entry name" value="Ribonuclease H-like"/>
    <property type="match status" value="1"/>
</dbReference>
<dbReference type="InterPro" id="IPR012337">
    <property type="entry name" value="RNaseH-like_sf"/>
</dbReference>
<dbReference type="InterPro" id="IPR048519">
    <property type="entry name" value="Gfd2/YDR514C-like_C"/>
</dbReference>
<evidence type="ECO:0000259" key="2">
    <source>
        <dbReference type="Pfam" id="PF21762"/>
    </source>
</evidence>
<dbReference type="InterPro" id="IPR036397">
    <property type="entry name" value="RNaseH_sf"/>
</dbReference>
<dbReference type="Gene3D" id="3.30.420.10">
    <property type="entry name" value="Ribonuclease H-like superfamily/Ribonuclease H"/>
    <property type="match status" value="1"/>
</dbReference>
<protein>
    <submittedName>
        <fullName evidence="3">SPOSA6832_04149-mRNA-1:cds</fullName>
    </submittedName>
</protein>
<evidence type="ECO:0000313" key="3">
    <source>
        <dbReference type="EMBL" id="CEQ42340.1"/>
    </source>
</evidence>
<feature type="compositionally biased region" description="Low complexity" evidence="1">
    <location>
        <begin position="109"/>
        <end position="127"/>
    </location>
</feature>
<dbReference type="OrthoDB" id="5953249at2759"/>
<keyword evidence="4" id="KW-1185">Reference proteome</keyword>
<dbReference type="PANTHER" id="PTHR28083:SF1">
    <property type="entry name" value="GOOD FOR FULL DBP5 ACTIVITY PROTEIN 2"/>
    <property type="match status" value="1"/>
</dbReference>
<gene>
    <name evidence="3" type="primary">SPOSA6832_04149</name>
</gene>
<evidence type="ECO:0000256" key="1">
    <source>
        <dbReference type="SAM" id="MobiDB-lite"/>
    </source>
</evidence>
<dbReference type="EMBL" id="CENE01000024">
    <property type="protein sequence ID" value="CEQ42340.1"/>
    <property type="molecule type" value="Genomic_DNA"/>
</dbReference>
<feature type="region of interest" description="Disordered" evidence="1">
    <location>
        <begin position="522"/>
        <end position="561"/>
    </location>
</feature>
<feature type="compositionally biased region" description="Low complexity" evidence="1">
    <location>
        <begin position="250"/>
        <end position="271"/>
    </location>
</feature>
<dbReference type="InterPro" id="IPR040151">
    <property type="entry name" value="Gfd2/YDR514C-like"/>
</dbReference>
<feature type="region of interest" description="Disordered" evidence="1">
    <location>
        <begin position="46"/>
        <end position="127"/>
    </location>
</feature>
<dbReference type="PANTHER" id="PTHR28083">
    <property type="entry name" value="GOOD FOR FULL DBP5 ACTIVITY PROTEIN 2"/>
    <property type="match status" value="1"/>
</dbReference>
<sequence>MLDSGIAARDIRQAWGKAEPSVLLNDKAKIKPVTFRPRKEIVGKVNGRKLRREPPTYSSREEKFAREGAADEKVQALELQQLPTPAPSVESSPEPVPKRVRSSTYPVKAPSTAPATPPSTTSSATSAISDSLFLANPVGRIKKAMLDSGIAARDIHQASGKAKPSVLPNDKAKIKPVTSRPRKEIVGKVNERKLRREPPTSSRREEESAQEGAADEKVQALELQQLPTPAPSVESSPEPVPKRARSSMCPAQAPSTTSATPPSTTSSATPAISDPLFLAKPAAAKKYELATLRLAYEAARRDGGAAFIALDVEFWERDHSVLLEFGWSVVEFVKEEGSKKVKERRQDQHVVIKENRGRRNGRYSPDARDHFDFGRTLTLPSESLYYLLHALFSTLSSTSPAYLIFHDPRGDLRALANLGFDVERDFERELKRMENASRNNEDGGVWIVDTQRLFGAWLERKSQVGLEKACAEFEVPTKRLHNAGNDAHYTLDLFERLMDRSRVPSPNSKLIKLLDERARIAEEKKQKGMSQPEKKEAERNKVKQERMEQEAVGKKLRQGEE</sequence>
<reference evidence="4" key="1">
    <citation type="submission" date="2015-02" db="EMBL/GenBank/DDBJ databases">
        <authorList>
            <person name="Gon?alves P."/>
        </authorList>
    </citation>
    <scope>NUCLEOTIDE SEQUENCE [LARGE SCALE GENOMIC DNA]</scope>
</reference>
<proteinExistence type="predicted"/>
<feature type="region of interest" description="Disordered" evidence="1">
    <location>
        <begin position="157"/>
        <end position="271"/>
    </location>
</feature>
<dbReference type="AlphaFoldDB" id="A0A0D6ES00"/>
<name>A0A0D6ES00_SPOSA</name>
<evidence type="ECO:0000313" key="4">
    <source>
        <dbReference type="Proteomes" id="UP000243876"/>
    </source>
</evidence>
<feature type="compositionally biased region" description="Basic and acidic residues" evidence="1">
    <location>
        <begin position="59"/>
        <end position="75"/>
    </location>
</feature>
<dbReference type="Proteomes" id="UP000243876">
    <property type="component" value="Unassembled WGS sequence"/>
</dbReference>
<dbReference type="Pfam" id="PF21762">
    <property type="entry name" value="DEDDh_C"/>
    <property type="match status" value="1"/>
</dbReference>
<organism evidence="3 4">
    <name type="scientific">Sporidiobolus salmonicolor</name>
    <name type="common">Yeast-like fungus</name>
    <name type="synonym">Sporobolomyces salmonicolor</name>
    <dbReference type="NCBI Taxonomy" id="5005"/>
    <lineage>
        <taxon>Eukaryota</taxon>
        <taxon>Fungi</taxon>
        <taxon>Dikarya</taxon>
        <taxon>Basidiomycota</taxon>
        <taxon>Pucciniomycotina</taxon>
        <taxon>Microbotryomycetes</taxon>
        <taxon>Sporidiobolales</taxon>
        <taxon>Sporidiobolaceae</taxon>
        <taxon>Sporobolomyces</taxon>
    </lineage>
</organism>
<accession>A0A0D6ES00</accession>
<dbReference type="GO" id="GO:0003676">
    <property type="term" value="F:nucleic acid binding"/>
    <property type="evidence" value="ECO:0007669"/>
    <property type="project" value="InterPro"/>
</dbReference>